<dbReference type="EMBL" id="JAHYBZ010000001">
    <property type="protein sequence ID" value="MBW6396558.1"/>
    <property type="molecule type" value="Genomic_DNA"/>
</dbReference>
<reference evidence="2 3" key="1">
    <citation type="submission" date="2021-07" db="EMBL/GenBank/DDBJ databases">
        <authorList>
            <person name="So Y."/>
        </authorList>
    </citation>
    <scope>NUCLEOTIDE SEQUENCE [LARGE SCALE GENOMIC DNA]</scope>
    <source>
        <strain evidence="2 3">HJA6</strain>
    </source>
</reference>
<dbReference type="Proteomes" id="UP001196565">
    <property type="component" value="Unassembled WGS sequence"/>
</dbReference>
<protein>
    <submittedName>
        <fullName evidence="2">Uncharacterized protein</fullName>
    </submittedName>
</protein>
<accession>A0ABS7A2Q1</accession>
<name>A0ABS7A2Q1_9PROT</name>
<evidence type="ECO:0000313" key="3">
    <source>
        <dbReference type="Proteomes" id="UP001196565"/>
    </source>
</evidence>
<keyword evidence="3" id="KW-1185">Reference proteome</keyword>
<sequence length="119" mass="12686">MLDGINWPGVVSQALQTGGALLMVIVVWTLPRAVWRGALWWFNSGSDRTEAERAALARLLDEAEERGFNRGWRAAEEALNNRTTAVATTTSDAGAVAAPPRSPVSSAGQTAVEHGSRSL</sequence>
<gene>
    <name evidence="2" type="ORF">KPL78_01810</name>
</gene>
<proteinExistence type="predicted"/>
<organism evidence="2 3">
    <name type="scientific">Roseomonas alba</name>
    <dbReference type="NCBI Taxonomy" id="2846776"/>
    <lineage>
        <taxon>Bacteria</taxon>
        <taxon>Pseudomonadati</taxon>
        <taxon>Pseudomonadota</taxon>
        <taxon>Alphaproteobacteria</taxon>
        <taxon>Acetobacterales</taxon>
        <taxon>Roseomonadaceae</taxon>
        <taxon>Roseomonas</taxon>
    </lineage>
</organism>
<evidence type="ECO:0000256" key="1">
    <source>
        <dbReference type="SAM" id="MobiDB-lite"/>
    </source>
</evidence>
<evidence type="ECO:0000313" key="2">
    <source>
        <dbReference type="EMBL" id="MBW6396558.1"/>
    </source>
</evidence>
<feature type="region of interest" description="Disordered" evidence="1">
    <location>
        <begin position="87"/>
        <end position="119"/>
    </location>
</feature>
<comment type="caution">
    <text evidence="2">The sequence shown here is derived from an EMBL/GenBank/DDBJ whole genome shotgun (WGS) entry which is preliminary data.</text>
</comment>
<dbReference type="RefSeq" id="WP_219760937.1">
    <property type="nucleotide sequence ID" value="NZ_JAHYBZ010000001.1"/>
</dbReference>